<dbReference type="PANTHER" id="PTHR43283">
    <property type="entry name" value="BETA-LACTAMASE-RELATED"/>
    <property type="match status" value="1"/>
</dbReference>
<dbReference type="InterPro" id="IPR012338">
    <property type="entry name" value="Beta-lactam/transpept-like"/>
</dbReference>
<dbReference type="SUPFAM" id="SSF56601">
    <property type="entry name" value="beta-lactamase/transpeptidase-like"/>
    <property type="match status" value="1"/>
</dbReference>
<evidence type="ECO:0000259" key="1">
    <source>
        <dbReference type="Pfam" id="PF00144"/>
    </source>
</evidence>
<dbReference type="InterPro" id="IPR001466">
    <property type="entry name" value="Beta-lactam-related"/>
</dbReference>
<dbReference type="Gene3D" id="3.40.710.10">
    <property type="entry name" value="DD-peptidase/beta-lactamase superfamily"/>
    <property type="match status" value="1"/>
</dbReference>
<keyword evidence="2" id="KW-0378">Hydrolase</keyword>
<dbReference type="Proteomes" id="UP000351155">
    <property type="component" value="Unassembled WGS sequence"/>
</dbReference>
<dbReference type="EMBL" id="CAADIW010000020">
    <property type="protein sequence ID" value="VFS25336.1"/>
    <property type="molecule type" value="Genomic_DNA"/>
</dbReference>
<evidence type="ECO:0000313" key="3">
    <source>
        <dbReference type="Proteomes" id="UP000351155"/>
    </source>
</evidence>
<evidence type="ECO:0000313" key="2">
    <source>
        <dbReference type="EMBL" id="VFS25336.1"/>
    </source>
</evidence>
<dbReference type="Pfam" id="PF00144">
    <property type="entry name" value="Beta-lactamase"/>
    <property type="match status" value="1"/>
</dbReference>
<accession>A0A484XPP4</accession>
<proteinExistence type="predicted"/>
<reference evidence="2 3" key="1">
    <citation type="submission" date="2019-03" db="EMBL/GenBank/DDBJ databases">
        <authorList>
            <consortium name="Pathogen Informatics"/>
        </authorList>
    </citation>
    <scope>NUCLEOTIDE SEQUENCE [LARGE SCALE GENOMIC DNA]</scope>
    <source>
        <strain evidence="2 3">NCTC12126</strain>
    </source>
</reference>
<gene>
    <name evidence="2" type="primary">ampC_2</name>
    <name evidence="2" type="ORF">NCTC12126_02254</name>
</gene>
<dbReference type="AlphaFoldDB" id="A0A484XPP4"/>
<feature type="domain" description="Beta-lactamase-related" evidence="1">
    <location>
        <begin position="3"/>
        <end position="190"/>
    </location>
</feature>
<organism evidence="2 3">
    <name type="scientific">Enterobacter cancerogenus</name>
    <dbReference type="NCBI Taxonomy" id="69218"/>
    <lineage>
        <taxon>Bacteria</taxon>
        <taxon>Pseudomonadati</taxon>
        <taxon>Pseudomonadota</taxon>
        <taxon>Gammaproteobacteria</taxon>
        <taxon>Enterobacterales</taxon>
        <taxon>Enterobacteriaceae</taxon>
        <taxon>Enterobacter</taxon>
        <taxon>Enterobacter cloacae complex</taxon>
    </lineage>
</organism>
<dbReference type="InterPro" id="IPR050789">
    <property type="entry name" value="Diverse_Enzym_Activities"/>
</dbReference>
<protein>
    <submittedName>
        <fullName evidence="2">Beta-lactamase family protein</fullName>
        <ecNumber evidence="2">3.5.1.46</ecNumber>
    </submittedName>
</protein>
<dbReference type="EC" id="3.5.1.46" evidence="2"/>
<dbReference type="PANTHER" id="PTHR43283:SF14">
    <property type="entry name" value="BLL8153 PROTEIN"/>
    <property type="match status" value="1"/>
</dbReference>
<name>A0A484XPP4_9ENTR</name>
<dbReference type="GO" id="GO:0019875">
    <property type="term" value="F:6-aminohexanoate-dimer hydrolase activity"/>
    <property type="evidence" value="ECO:0007669"/>
    <property type="project" value="UniProtKB-EC"/>
</dbReference>
<sequence>MRKLVSGLHREHPAGENWSYSSGGAWLLGDVLERATGMTLAAYLEKSIWQPYGMASDGVWHAYSKGQHDVGAHGFNATLEDWGRFGEFILHNGTLPDGKQILPDNWVQHSSDWTHAKGSVSDAHPDGLYGYQWWNNEVPANAQHVSPAVQDSLKGSLWALGIFGQMIMVNPTENLVIVQWSTWPQAEPSFSAQPLEASLMFSAIANALR</sequence>